<comment type="caution">
    <text evidence="4">The sequence shown here is derived from an EMBL/GenBank/DDBJ whole genome shotgun (WGS) entry which is preliminary data.</text>
</comment>
<name>A0A4R3NNU8_9HYPH</name>
<dbReference type="Proteomes" id="UP000295097">
    <property type="component" value="Unassembled WGS sequence"/>
</dbReference>
<dbReference type="EMBL" id="SMAR01000023">
    <property type="protein sequence ID" value="TCT36185.1"/>
    <property type="molecule type" value="Genomic_DNA"/>
</dbReference>
<dbReference type="PANTHER" id="PTHR12304">
    <property type="entry name" value="INOSINE-URIDINE PREFERRING NUCLEOSIDE HYDROLASE"/>
    <property type="match status" value="1"/>
</dbReference>
<feature type="domain" description="Inosine/uridine-preferring nucleoside hydrolase" evidence="3">
    <location>
        <begin position="3"/>
        <end position="297"/>
    </location>
</feature>
<evidence type="ECO:0000313" key="5">
    <source>
        <dbReference type="Proteomes" id="UP000295097"/>
    </source>
</evidence>
<evidence type="ECO:0000256" key="2">
    <source>
        <dbReference type="ARBA" id="ARBA00023295"/>
    </source>
</evidence>
<gene>
    <name evidence="4" type="ORF">EDC90_102341</name>
</gene>
<dbReference type="AlphaFoldDB" id="A0A4R3NNU8"/>
<evidence type="ECO:0000259" key="3">
    <source>
        <dbReference type="Pfam" id="PF01156"/>
    </source>
</evidence>
<accession>A0A4R3NNU8</accession>
<dbReference type="SUPFAM" id="SSF53590">
    <property type="entry name" value="Nucleoside hydrolase"/>
    <property type="match status" value="1"/>
</dbReference>
<dbReference type="GO" id="GO:0008477">
    <property type="term" value="F:purine nucleosidase activity"/>
    <property type="evidence" value="ECO:0007669"/>
    <property type="project" value="TreeGrafter"/>
</dbReference>
<keyword evidence="5" id="KW-1185">Reference proteome</keyword>
<dbReference type="Pfam" id="PF01156">
    <property type="entry name" value="IU_nuc_hydro"/>
    <property type="match status" value="1"/>
</dbReference>
<dbReference type="InterPro" id="IPR036452">
    <property type="entry name" value="Ribo_hydro-like"/>
</dbReference>
<evidence type="ECO:0000313" key="4">
    <source>
        <dbReference type="EMBL" id="TCT36185.1"/>
    </source>
</evidence>
<keyword evidence="1 4" id="KW-0378">Hydrolase</keyword>
<dbReference type="InterPro" id="IPR023186">
    <property type="entry name" value="IUNH"/>
</dbReference>
<sequence length="311" mass="32375">MGVWIDTDMGFDDIAAILTVQASGEKIDGLSLTFGNTTLAKVCSNAAAAAKVFDWIFPIHAGADRAVMGAVETAASILSDAGMPTAGLSLPEATLPPSGPTFVALCNWLSKDDGPKRILALGPLTNLATLCLARPDLAGRISEILWMGGGVTSGNHTASAEFNALADPEAASIVLSRGVPFVMADLDFCRKVTINADDVAALRAQKGQNAPLLADLTDGFLNIAARRGRNEMAFFDPAAAVAFCHSSLVSLQPVHLAFETAGHITRGRSVVETRAHKLAPEAGFNASIITEVDANAAHDTIMGALLAEARR</sequence>
<dbReference type="Gene3D" id="3.90.245.10">
    <property type="entry name" value="Ribonucleoside hydrolase-like"/>
    <property type="match status" value="1"/>
</dbReference>
<dbReference type="PANTHER" id="PTHR12304:SF4">
    <property type="entry name" value="URIDINE NUCLEOSIDASE"/>
    <property type="match status" value="1"/>
</dbReference>
<dbReference type="InterPro" id="IPR001910">
    <property type="entry name" value="Inosine/uridine_hydrolase_dom"/>
</dbReference>
<dbReference type="GO" id="GO:0006152">
    <property type="term" value="P:purine nucleoside catabolic process"/>
    <property type="evidence" value="ECO:0007669"/>
    <property type="project" value="TreeGrafter"/>
</dbReference>
<dbReference type="RefSeq" id="WP_132312741.1">
    <property type="nucleotide sequence ID" value="NZ_SMAR01000023.1"/>
</dbReference>
<dbReference type="OrthoDB" id="9797882at2"/>
<evidence type="ECO:0000256" key="1">
    <source>
        <dbReference type="ARBA" id="ARBA00022801"/>
    </source>
</evidence>
<protein>
    <submittedName>
        <fullName evidence="4">Inosine-uridine nucleoside N-ribohydrolase</fullName>
    </submittedName>
</protein>
<proteinExistence type="predicted"/>
<organism evidence="4 5">
    <name type="scientific">Martelella mediterranea</name>
    <dbReference type="NCBI Taxonomy" id="293089"/>
    <lineage>
        <taxon>Bacteria</taxon>
        <taxon>Pseudomonadati</taxon>
        <taxon>Pseudomonadota</taxon>
        <taxon>Alphaproteobacteria</taxon>
        <taxon>Hyphomicrobiales</taxon>
        <taxon>Aurantimonadaceae</taxon>
        <taxon>Martelella</taxon>
    </lineage>
</organism>
<keyword evidence="2" id="KW-0326">Glycosidase</keyword>
<reference evidence="4 5" key="1">
    <citation type="submission" date="2019-03" db="EMBL/GenBank/DDBJ databases">
        <title>Freshwater and sediment microbial communities from various areas in North America, analyzing microbe dynamics in response to fracking.</title>
        <authorList>
            <person name="Lamendella R."/>
        </authorList>
    </citation>
    <scope>NUCLEOTIDE SEQUENCE [LARGE SCALE GENOMIC DNA]</scope>
    <source>
        <strain evidence="4 5">175.2</strain>
    </source>
</reference>
<dbReference type="GO" id="GO:0005829">
    <property type="term" value="C:cytosol"/>
    <property type="evidence" value="ECO:0007669"/>
    <property type="project" value="TreeGrafter"/>
</dbReference>